<dbReference type="AlphaFoldDB" id="A0A0A2MQ96"/>
<comment type="caution">
    <text evidence="3">The sequence shown here is derived from an EMBL/GenBank/DDBJ whole genome shotgun (WGS) entry which is preliminary data.</text>
</comment>
<dbReference type="Pfam" id="PF19556">
    <property type="entry name" value="PRTRC_E"/>
    <property type="match status" value="1"/>
</dbReference>
<feature type="region of interest" description="Disordered" evidence="1">
    <location>
        <begin position="90"/>
        <end position="113"/>
    </location>
</feature>
<evidence type="ECO:0000313" key="3">
    <source>
        <dbReference type="EMBL" id="KGO93623.1"/>
    </source>
</evidence>
<gene>
    <name evidence="3" type="ORF">Q766_06565</name>
</gene>
<dbReference type="eggNOG" id="ENOG502Z8BB">
    <property type="taxonomic scope" value="Bacteria"/>
</dbReference>
<name>A0A0A2MQ96_9FLAO</name>
<feature type="compositionally biased region" description="Basic and acidic residues" evidence="1">
    <location>
        <begin position="91"/>
        <end position="113"/>
    </location>
</feature>
<dbReference type="InterPro" id="IPR022273">
    <property type="entry name" value="PRTRC_protein-E"/>
</dbReference>
<protein>
    <recommendedName>
        <fullName evidence="2">ParB-related ThiF-related cassette protein E domain-containing protein</fullName>
    </recommendedName>
</protein>
<evidence type="ECO:0000256" key="1">
    <source>
        <dbReference type="SAM" id="MobiDB-lite"/>
    </source>
</evidence>
<evidence type="ECO:0000313" key="4">
    <source>
        <dbReference type="Proteomes" id="UP000030111"/>
    </source>
</evidence>
<dbReference type="OrthoDB" id="1050181at2"/>
<accession>A0A0A2MQ96</accession>
<sequence length="175" mass="18978">METIFFKQLTAINPAPDVEWVLVVKQAASGNIVVSLLYKDGACGDKAAKVIPPLVFSASPEKIDDCFFTDITTAMGTTVAIINSMGQYQKQQEKAKQGGQGEKSKSSNADKPKAEVVDKYAAAMLKADELEAQGKFRDAWMKVPSAQEFPEHAETIRARKAALSAQFDNGLFSTI</sequence>
<proteinExistence type="predicted"/>
<dbReference type="RefSeq" id="WP_035738928.1">
    <property type="nucleotide sequence ID" value="NZ_JRLY01000004.1"/>
</dbReference>
<keyword evidence="4" id="KW-1185">Reference proteome</keyword>
<organism evidence="3 4">
    <name type="scientific">Flavobacterium subsaxonicum WB 4.1-42 = DSM 21790</name>
    <dbReference type="NCBI Taxonomy" id="1121898"/>
    <lineage>
        <taxon>Bacteria</taxon>
        <taxon>Pseudomonadati</taxon>
        <taxon>Bacteroidota</taxon>
        <taxon>Flavobacteriia</taxon>
        <taxon>Flavobacteriales</taxon>
        <taxon>Flavobacteriaceae</taxon>
        <taxon>Flavobacterium</taxon>
    </lineage>
</organism>
<feature type="domain" description="ParB-related ThiF-related cassette protein E" evidence="2">
    <location>
        <begin position="1"/>
        <end position="173"/>
    </location>
</feature>
<dbReference type="Proteomes" id="UP000030111">
    <property type="component" value="Unassembled WGS sequence"/>
</dbReference>
<reference evidence="3 4" key="1">
    <citation type="submission" date="2013-09" db="EMBL/GenBank/DDBJ databases">
        <authorList>
            <person name="Zeng Z."/>
            <person name="Chen C."/>
        </authorList>
    </citation>
    <scope>NUCLEOTIDE SEQUENCE [LARGE SCALE GENOMIC DNA]</scope>
    <source>
        <strain evidence="3 4">WB 4.1-42</strain>
    </source>
</reference>
<dbReference type="STRING" id="1121898.GCA_000422725_00335"/>
<dbReference type="EMBL" id="JRLY01000004">
    <property type="protein sequence ID" value="KGO93623.1"/>
    <property type="molecule type" value="Genomic_DNA"/>
</dbReference>
<evidence type="ECO:0000259" key="2">
    <source>
        <dbReference type="Pfam" id="PF19556"/>
    </source>
</evidence>